<gene>
    <name evidence="2" type="ORF">UFOPK2582_00323</name>
    <name evidence="3" type="ORF">UFOPK3046_02215</name>
    <name evidence="4" type="ORF">UFOPK3914_00824</name>
    <name evidence="5" type="ORF">UFOPK4173_01619</name>
</gene>
<protein>
    <submittedName>
        <fullName evidence="3">Unannotated protein</fullName>
    </submittedName>
</protein>
<proteinExistence type="inferred from homology"/>
<evidence type="ECO:0000313" key="4">
    <source>
        <dbReference type="EMBL" id="CAB4977456.1"/>
    </source>
</evidence>
<sequence>MSSLQSQEFETLLYEEQDGVATVTLNRPEVANAFDSRMQRELRHLWRSLRHHDDVRCIVLTAAGDRAFCTGIDRTEQMGSESERDSEVHIGSRSTPFHFDDPGEWIGPKANDLWKPVIAAVNGMACGGAFYLLGEVEFILAAEHATFFDPHVTYGMCATFEPIQMLQKMPFGEVMRMSLMGNHERLSAERAHQIGLVSEVVPADELAAAAAHCAQVIASAPALAVQGTVRSIWAGQELSRSQALGSGYSFIGLGTSQESIKEGQEFFASGQRIEWRLR</sequence>
<dbReference type="EMBL" id="CAFBOG010000061">
    <property type="protein sequence ID" value="CAB4977456.1"/>
    <property type="molecule type" value="Genomic_DNA"/>
</dbReference>
<comment type="similarity">
    <text evidence="1">Belongs to the enoyl-CoA hydratase/isomerase family.</text>
</comment>
<dbReference type="InterPro" id="IPR029045">
    <property type="entry name" value="ClpP/crotonase-like_dom_sf"/>
</dbReference>
<evidence type="ECO:0000313" key="5">
    <source>
        <dbReference type="EMBL" id="CAB5038960.1"/>
    </source>
</evidence>
<dbReference type="EMBL" id="CAFBPW010000230">
    <property type="protein sequence ID" value="CAB5038960.1"/>
    <property type="molecule type" value="Genomic_DNA"/>
</dbReference>
<dbReference type="Pfam" id="PF00378">
    <property type="entry name" value="ECH_1"/>
    <property type="match status" value="1"/>
</dbReference>
<evidence type="ECO:0000256" key="1">
    <source>
        <dbReference type="ARBA" id="ARBA00005254"/>
    </source>
</evidence>
<dbReference type="Gene3D" id="3.90.226.10">
    <property type="entry name" value="2-enoyl-CoA Hydratase, Chain A, domain 1"/>
    <property type="match status" value="1"/>
</dbReference>
<organism evidence="3">
    <name type="scientific">freshwater metagenome</name>
    <dbReference type="NCBI Taxonomy" id="449393"/>
    <lineage>
        <taxon>unclassified sequences</taxon>
        <taxon>metagenomes</taxon>
        <taxon>ecological metagenomes</taxon>
    </lineage>
</organism>
<dbReference type="SUPFAM" id="SSF52096">
    <property type="entry name" value="ClpP/crotonase"/>
    <property type="match status" value="1"/>
</dbReference>
<accession>A0A6J7A865</accession>
<dbReference type="InterPro" id="IPR001753">
    <property type="entry name" value="Enoyl-CoA_hydra/iso"/>
</dbReference>
<dbReference type="EMBL" id="CAEZXS010000022">
    <property type="protein sequence ID" value="CAB4689550.1"/>
    <property type="molecule type" value="Genomic_DNA"/>
</dbReference>
<dbReference type="AlphaFoldDB" id="A0A6J7A865"/>
<evidence type="ECO:0000313" key="3">
    <source>
        <dbReference type="EMBL" id="CAB4828778.1"/>
    </source>
</evidence>
<evidence type="ECO:0000313" key="2">
    <source>
        <dbReference type="EMBL" id="CAB4689550.1"/>
    </source>
</evidence>
<dbReference type="EMBL" id="CAFAAQ010000334">
    <property type="protein sequence ID" value="CAB4828778.1"/>
    <property type="molecule type" value="Genomic_DNA"/>
</dbReference>
<dbReference type="PANTHER" id="PTHR43802">
    <property type="entry name" value="ENOYL-COA HYDRATASE"/>
    <property type="match status" value="1"/>
</dbReference>
<dbReference type="PANTHER" id="PTHR43802:SF1">
    <property type="entry name" value="IP11341P-RELATED"/>
    <property type="match status" value="1"/>
</dbReference>
<dbReference type="CDD" id="cd06558">
    <property type="entry name" value="crotonase-like"/>
    <property type="match status" value="1"/>
</dbReference>
<reference evidence="3" key="1">
    <citation type="submission" date="2020-05" db="EMBL/GenBank/DDBJ databases">
        <authorList>
            <person name="Chiriac C."/>
            <person name="Salcher M."/>
            <person name="Ghai R."/>
            <person name="Kavagutti S V."/>
        </authorList>
    </citation>
    <scope>NUCLEOTIDE SEQUENCE</scope>
</reference>
<name>A0A6J7A865_9ZZZZ</name>